<dbReference type="AlphaFoldDB" id="A0A4V1CAP8"/>
<evidence type="ECO:0000313" key="4">
    <source>
        <dbReference type="Proteomes" id="UP000296468"/>
    </source>
</evidence>
<accession>A0A4V1CAP8</accession>
<protein>
    <submittedName>
        <fullName evidence="3">Amidase</fullName>
    </submittedName>
</protein>
<evidence type="ECO:0000313" key="3">
    <source>
        <dbReference type="EMBL" id="QBZ89654.1"/>
    </source>
</evidence>
<proteinExistence type="inferred from homology"/>
<comment type="similarity">
    <text evidence="1">Belongs to the amidase family.</text>
</comment>
<dbReference type="OrthoDB" id="9811471at2"/>
<dbReference type="Gene3D" id="3.90.1300.10">
    <property type="entry name" value="Amidase signature (AS) domain"/>
    <property type="match status" value="1"/>
</dbReference>
<sequence length="489" mass="52241">MAMQDIHHLMDNEDATGLAEWVRRGEVLPGELLEAAIERLERVEPQINAVAERLYASAREAAHTTQAGQGLLAGVPTLIKDLFSPVNGAAMTNGSRSLGDCRADFEAEIVTRLRRAGCQIVGTSTSPEFGTSYSTESSRFGATRNPWSIDHSAGGSSGGAAALVAARVVPFAHGNDGGGSLRVPASCCGVFGLKPSRGLLPSGPMVGEGWAGMGTPHAITLSVRDSAALLDATAGMDLGAPYAAPVQALPYVMAVQRDPKPLRIALVEQLGPWPTSPQSLQAVGEAARLCESLGHRVEPVSLPVVLPEFLDQVFTIIGASTRHYVDLLGQMRGFTVQAEELEVRTRIILRDKGNVSGAQYAAAVGWIHALGRQLAMFMQDYDLILTPVLTREPMPIGELDVEDVCMSLDQLLERYHSYSPFTALFNASGQPAMSVPLSWSANGLPMGAHFAARFGEESTLLALAAQLERAQPWRGRVPPVNACRPQHQR</sequence>
<dbReference type="KEGG" id="pvk:EPZ47_13310"/>
<dbReference type="Pfam" id="PF01425">
    <property type="entry name" value="Amidase"/>
    <property type="match status" value="1"/>
</dbReference>
<name>A0A4V1CAP8_9PSED</name>
<gene>
    <name evidence="3" type="ORF">EPZ47_13310</name>
</gene>
<dbReference type="PROSITE" id="PS00571">
    <property type="entry name" value="AMIDASES"/>
    <property type="match status" value="1"/>
</dbReference>
<dbReference type="GO" id="GO:0003824">
    <property type="term" value="F:catalytic activity"/>
    <property type="evidence" value="ECO:0007669"/>
    <property type="project" value="InterPro"/>
</dbReference>
<dbReference type="PANTHER" id="PTHR11895:SF7">
    <property type="entry name" value="GLUTAMYL-TRNA(GLN) AMIDOTRANSFERASE SUBUNIT A, MITOCHONDRIAL"/>
    <property type="match status" value="1"/>
</dbReference>
<dbReference type="InterPro" id="IPR023631">
    <property type="entry name" value="Amidase_dom"/>
</dbReference>
<dbReference type="EMBL" id="CP035088">
    <property type="protein sequence ID" value="QBZ89654.1"/>
    <property type="molecule type" value="Genomic_DNA"/>
</dbReference>
<organism evidence="3 4">
    <name type="scientific">Pseudomonas viciae</name>
    <dbReference type="NCBI Taxonomy" id="2505979"/>
    <lineage>
        <taxon>Bacteria</taxon>
        <taxon>Pseudomonadati</taxon>
        <taxon>Pseudomonadota</taxon>
        <taxon>Gammaproteobacteria</taxon>
        <taxon>Pseudomonadales</taxon>
        <taxon>Pseudomonadaceae</taxon>
        <taxon>Pseudomonas</taxon>
    </lineage>
</organism>
<reference evidence="3 4" key="1">
    <citation type="journal article" date="2019" name="Front. Microbiol.">
        <title>In silico and Genetic Analyses of Cyclic Lipopeptide Synthetic Gene Clusters in Pseudomonas sp. 11K1.</title>
        <authorList>
            <person name="Zhao H."/>
            <person name="Liu Y.P."/>
            <person name="Zhang L.Q."/>
        </authorList>
    </citation>
    <scope>NUCLEOTIDE SEQUENCE [LARGE SCALE GENOMIC DNA]</scope>
    <source>
        <strain evidence="3 4">11K1</strain>
    </source>
</reference>
<dbReference type="InterPro" id="IPR020556">
    <property type="entry name" value="Amidase_CS"/>
</dbReference>
<dbReference type="Proteomes" id="UP000296468">
    <property type="component" value="Chromosome"/>
</dbReference>
<dbReference type="SUPFAM" id="SSF75304">
    <property type="entry name" value="Amidase signature (AS) enzymes"/>
    <property type="match status" value="1"/>
</dbReference>
<dbReference type="RefSeq" id="WP_135845193.1">
    <property type="nucleotide sequence ID" value="NZ_CP035088.1"/>
</dbReference>
<evidence type="ECO:0000259" key="2">
    <source>
        <dbReference type="Pfam" id="PF01425"/>
    </source>
</evidence>
<dbReference type="PANTHER" id="PTHR11895">
    <property type="entry name" value="TRANSAMIDASE"/>
    <property type="match status" value="1"/>
</dbReference>
<dbReference type="InterPro" id="IPR000120">
    <property type="entry name" value="Amidase"/>
</dbReference>
<dbReference type="InterPro" id="IPR036928">
    <property type="entry name" value="AS_sf"/>
</dbReference>
<feature type="domain" description="Amidase" evidence="2">
    <location>
        <begin position="31"/>
        <end position="461"/>
    </location>
</feature>
<evidence type="ECO:0000256" key="1">
    <source>
        <dbReference type="ARBA" id="ARBA00009199"/>
    </source>
</evidence>